<evidence type="ECO:0000256" key="2">
    <source>
        <dbReference type="ARBA" id="ARBA00022723"/>
    </source>
</evidence>
<dbReference type="InterPro" id="IPR011682">
    <property type="entry name" value="Glyco_hydro_38_C"/>
</dbReference>
<gene>
    <name evidence="6" type="ORF">ACFFJ8_33460</name>
</gene>
<sequence length="918" mass="102111">MDKQRKAHIISHTHWDREWYLPYEKHHVLLVKLMDTLIDTLENDPEYRSFYLDGQTIILEDYLQVRPENRERLATLIKEGRIFIGPWYILQDAFLTSSEANARNLQIGHQDAARWGTIAKVGYFPDTFGNIGQAPQMMRQAGIDNAVFGRGVKPTGFNNTVADSEYESSFSELIWEGPDGSQVLGILFANWYSNGNEIPTDEAEAKLYWERKLADAEKYASTGQLLYMNGCDHQPIQQDLAEALRTARRIYPDTEFVHSNFTDYLASVRESLGRELSVVKGELRSQRTDGWSTLVNTASSRVYLKQMNQAGQAMLEKVAEPLAAYAYLLGEEYPHHLFTYAWKTLMQNHPHDSICGCSVDEVHREMVTRFEKSRHVAETIVDASKHAIASRIDTTAFAAYGADALPVVAFNTTGWSRSGVVAIEADAERLYFRDGVPLPEINRRMKAVDLTGRVLVDDAGRTIPCKVEDLGLQFGYDLPDDKFRQPYQARRVRLTFEAEHVPALGHRTYAWVRKTENGTASSAVAAGSESISLLRGDRALENELIRVEIAKDGSLELTDKSTGRVFRDLCVYEDTGDIGNEYMYKQPNGEKALTTKGLAADIRVMENEAYRATIEIVHEWAIPAGADDVLEEEQRELVYFPERKAQRVSETVPMTIRTLVSLSHGGRGVEIRTSFNNQAKDHRVRALFPTDLAADSHAVDSIFEVAVRDNMPSAEWTNPSNCQHQQAFVDVSGTGAGLTVANLGLNEYEVLRDGRNSIAVTLLRSTGELGDWGLFPTPEAQCLGEHEARLLIVPHNGDGSLSGAYAEAYQFQVPWTVCPAELHEGALKQVYAPLGWDGDRLAFSSMKVSAGSGDVMLRWYNMNAVPSALALTSSMASGGSYKSDLLEQQGATLVQDSGKPTLAVGPCEIVTIGLKIGT</sequence>
<name>A0ABV6JK36_9BACL</name>
<comment type="caution">
    <text evidence="6">The sequence shown here is derived from an EMBL/GenBank/DDBJ whole genome shotgun (WGS) entry which is preliminary data.</text>
</comment>
<evidence type="ECO:0000256" key="4">
    <source>
        <dbReference type="ARBA" id="ARBA00023295"/>
    </source>
</evidence>
<accession>A0ABV6JK36</accession>
<dbReference type="Gene3D" id="1.20.1270.50">
    <property type="entry name" value="Glycoside hydrolase family 38, central domain"/>
    <property type="match status" value="1"/>
</dbReference>
<evidence type="ECO:0000313" key="7">
    <source>
        <dbReference type="Proteomes" id="UP001589818"/>
    </source>
</evidence>
<dbReference type="SUPFAM" id="SSF74650">
    <property type="entry name" value="Galactose mutarotase-like"/>
    <property type="match status" value="1"/>
</dbReference>
<keyword evidence="7" id="KW-1185">Reference proteome</keyword>
<keyword evidence="4" id="KW-0326">Glycosidase</keyword>
<feature type="domain" description="Glycoside hydrolase family 38 central" evidence="5">
    <location>
        <begin position="297"/>
        <end position="370"/>
    </location>
</feature>
<dbReference type="InterPro" id="IPR011330">
    <property type="entry name" value="Glyco_hydro/deAcase_b/a-brl"/>
</dbReference>
<dbReference type="Gene3D" id="3.20.110.10">
    <property type="entry name" value="Glycoside hydrolase 38, N terminal domain"/>
    <property type="match status" value="1"/>
</dbReference>
<dbReference type="InterPro" id="IPR027291">
    <property type="entry name" value="Glyco_hydro_38_N_sf"/>
</dbReference>
<dbReference type="Pfam" id="PF09261">
    <property type="entry name" value="Alpha-mann_mid"/>
    <property type="match status" value="1"/>
</dbReference>
<dbReference type="Gene3D" id="2.60.40.2210">
    <property type="match status" value="1"/>
</dbReference>
<dbReference type="InterPro" id="IPR028995">
    <property type="entry name" value="Glyco_hydro_57/38_cen_sf"/>
</dbReference>
<dbReference type="CDD" id="cd10814">
    <property type="entry name" value="GH38N_AMII_SpGH38_like"/>
    <property type="match status" value="1"/>
</dbReference>
<evidence type="ECO:0000256" key="3">
    <source>
        <dbReference type="ARBA" id="ARBA00022801"/>
    </source>
</evidence>
<dbReference type="Proteomes" id="UP001589818">
    <property type="component" value="Unassembled WGS sequence"/>
</dbReference>
<organism evidence="6 7">
    <name type="scientific">Paenibacillus mendelii</name>
    <dbReference type="NCBI Taxonomy" id="206163"/>
    <lineage>
        <taxon>Bacteria</taxon>
        <taxon>Bacillati</taxon>
        <taxon>Bacillota</taxon>
        <taxon>Bacilli</taxon>
        <taxon>Bacillales</taxon>
        <taxon>Paenibacillaceae</taxon>
        <taxon>Paenibacillus</taxon>
    </lineage>
</organism>
<dbReference type="Pfam" id="PF18438">
    <property type="entry name" value="Glyco_hydro_38"/>
    <property type="match status" value="1"/>
</dbReference>
<dbReference type="InterPro" id="IPR000602">
    <property type="entry name" value="Glyco_hydro_38_N"/>
</dbReference>
<protein>
    <submittedName>
        <fullName evidence="6">Alpha-mannosidase</fullName>
    </submittedName>
</protein>
<dbReference type="InterPro" id="IPR015341">
    <property type="entry name" value="Glyco_hydro_38_cen"/>
</dbReference>
<dbReference type="PANTHER" id="PTHR46017:SF2">
    <property type="entry name" value="MANNOSYLGLYCERATE HYDROLASE"/>
    <property type="match status" value="1"/>
</dbReference>
<dbReference type="InterPro" id="IPR041147">
    <property type="entry name" value="GH38_C"/>
</dbReference>
<evidence type="ECO:0000313" key="6">
    <source>
        <dbReference type="EMBL" id="MFC0396274.1"/>
    </source>
</evidence>
<dbReference type="EMBL" id="JBHLVF010000047">
    <property type="protein sequence ID" value="MFC0396274.1"/>
    <property type="molecule type" value="Genomic_DNA"/>
</dbReference>
<dbReference type="Pfam" id="PF01074">
    <property type="entry name" value="Glyco_hydro_38N"/>
    <property type="match status" value="1"/>
</dbReference>
<keyword evidence="3" id="KW-0378">Hydrolase</keyword>
<dbReference type="SMART" id="SM00872">
    <property type="entry name" value="Alpha-mann_mid"/>
    <property type="match status" value="1"/>
</dbReference>
<evidence type="ECO:0000259" key="5">
    <source>
        <dbReference type="SMART" id="SM00872"/>
    </source>
</evidence>
<keyword evidence="2" id="KW-0479">Metal-binding</keyword>
<dbReference type="Gene3D" id="2.70.98.30">
    <property type="entry name" value="Golgi alpha-mannosidase II, domain 4"/>
    <property type="match status" value="1"/>
</dbReference>
<dbReference type="SUPFAM" id="SSF88688">
    <property type="entry name" value="Families 57/38 glycoside transferase middle domain"/>
    <property type="match status" value="1"/>
</dbReference>
<dbReference type="SUPFAM" id="SSF88713">
    <property type="entry name" value="Glycoside hydrolase/deacetylase"/>
    <property type="match status" value="1"/>
</dbReference>
<comment type="similarity">
    <text evidence="1">Belongs to the glycosyl hydrolase 38 family.</text>
</comment>
<reference evidence="6 7" key="1">
    <citation type="submission" date="2024-09" db="EMBL/GenBank/DDBJ databases">
        <authorList>
            <person name="Sun Q."/>
            <person name="Mori K."/>
        </authorList>
    </citation>
    <scope>NUCLEOTIDE SEQUENCE [LARGE SCALE GENOMIC DNA]</scope>
    <source>
        <strain evidence="6 7">CCM 4839</strain>
    </source>
</reference>
<dbReference type="PANTHER" id="PTHR46017">
    <property type="entry name" value="ALPHA-MANNOSIDASE 2C1"/>
    <property type="match status" value="1"/>
</dbReference>
<proteinExistence type="inferred from homology"/>
<dbReference type="InterPro" id="IPR037094">
    <property type="entry name" value="Glyco_hydro_38_cen_sf"/>
</dbReference>
<dbReference type="RefSeq" id="WP_204816869.1">
    <property type="nucleotide sequence ID" value="NZ_JANHOF010000002.1"/>
</dbReference>
<evidence type="ECO:0000256" key="1">
    <source>
        <dbReference type="ARBA" id="ARBA00009792"/>
    </source>
</evidence>
<dbReference type="Pfam" id="PF17677">
    <property type="entry name" value="Glyco_hydro38C2"/>
    <property type="match status" value="1"/>
</dbReference>
<dbReference type="InterPro" id="IPR041509">
    <property type="entry name" value="GH38_beta-1"/>
</dbReference>
<dbReference type="Pfam" id="PF07748">
    <property type="entry name" value="Glyco_hydro_38C"/>
    <property type="match status" value="1"/>
</dbReference>
<dbReference type="InterPro" id="IPR011013">
    <property type="entry name" value="Gal_mutarotase_sf_dom"/>
</dbReference>